<feature type="compositionally biased region" description="Basic residues" evidence="1">
    <location>
        <begin position="56"/>
        <end position="79"/>
    </location>
</feature>
<feature type="compositionally biased region" description="Basic and acidic residues" evidence="1">
    <location>
        <begin position="84"/>
        <end position="96"/>
    </location>
</feature>
<comment type="caution">
    <text evidence="3">The sequence shown here is derived from an EMBL/GenBank/DDBJ whole genome shotgun (WGS) entry which is preliminary data.</text>
</comment>
<reference evidence="3 4" key="1">
    <citation type="journal article" date="2019" name="Int. J. Syst. Evol. Microbiol.">
        <title>The Global Catalogue of Microorganisms (GCM) 10K type strain sequencing project: providing services to taxonomists for standard genome sequencing and annotation.</title>
        <authorList>
            <consortium name="The Broad Institute Genomics Platform"/>
            <consortium name="The Broad Institute Genome Sequencing Center for Infectious Disease"/>
            <person name="Wu L."/>
            <person name="Ma J."/>
        </authorList>
    </citation>
    <scope>NUCLEOTIDE SEQUENCE [LARGE SCALE GENOMIC DNA]</scope>
    <source>
        <strain evidence="3 4">JCM 6242</strain>
    </source>
</reference>
<keyword evidence="2" id="KW-0472">Membrane</keyword>
<gene>
    <name evidence="3" type="ORF">GCM10010517_04730</name>
</gene>
<feature type="region of interest" description="Disordered" evidence="1">
    <location>
        <begin position="1"/>
        <end position="141"/>
    </location>
</feature>
<name>A0ABN3VPQ0_9ACTN</name>
<feature type="compositionally biased region" description="Polar residues" evidence="1">
    <location>
        <begin position="99"/>
        <end position="118"/>
    </location>
</feature>
<evidence type="ECO:0000313" key="4">
    <source>
        <dbReference type="Proteomes" id="UP001500831"/>
    </source>
</evidence>
<keyword evidence="4" id="KW-1185">Reference proteome</keyword>
<proteinExistence type="predicted"/>
<feature type="compositionally biased region" description="Basic and acidic residues" evidence="1">
    <location>
        <begin position="1"/>
        <end position="21"/>
    </location>
</feature>
<protein>
    <submittedName>
        <fullName evidence="3">Uncharacterized protein</fullName>
    </submittedName>
</protein>
<keyword evidence="2" id="KW-0812">Transmembrane</keyword>
<accession>A0ABN3VPQ0</accession>
<organism evidence="3 4">
    <name type="scientific">Streptosporangium fragile</name>
    <dbReference type="NCBI Taxonomy" id="46186"/>
    <lineage>
        <taxon>Bacteria</taxon>
        <taxon>Bacillati</taxon>
        <taxon>Actinomycetota</taxon>
        <taxon>Actinomycetes</taxon>
        <taxon>Streptosporangiales</taxon>
        <taxon>Streptosporangiaceae</taxon>
        <taxon>Streptosporangium</taxon>
    </lineage>
</organism>
<evidence type="ECO:0000256" key="2">
    <source>
        <dbReference type="SAM" id="Phobius"/>
    </source>
</evidence>
<dbReference type="Proteomes" id="UP001500831">
    <property type="component" value="Unassembled WGS sequence"/>
</dbReference>
<feature type="transmembrane region" description="Helical" evidence="2">
    <location>
        <begin position="150"/>
        <end position="170"/>
    </location>
</feature>
<evidence type="ECO:0000313" key="3">
    <source>
        <dbReference type="EMBL" id="GAA2847635.1"/>
    </source>
</evidence>
<keyword evidence="2" id="KW-1133">Transmembrane helix</keyword>
<evidence type="ECO:0000256" key="1">
    <source>
        <dbReference type="SAM" id="MobiDB-lite"/>
    </source>
</evidence>
<sequence>MKDPYGTFHDRLPQRPGRRNDLTGNRPPRRWPREAMEPAGPEKGPGRGGGEESEKGRRRTQRPGRRKGRRRTRRLRPRQVRTAVDARHSGHPEQRAADTANTGRSSRPTRQTPDTTNDPARAGSFVTRVVPPGGKWRRGRLPRGPPGSGYFLLGACACRFSLIFIVTSIGDPAKPNSSRMRRSMKRR</sequence>
<dbReference type="EMBL" id="BAAAVI010000002">
    <property type="protein sequence ID" value="GAA2847635.1"/>
    <property type="molecule type" value="Genomic_DNA"/>
</dbReference>